<proteinExistence type="predicted"/>
<name>A0A0R3X0P8_HYDTA</name>
<evidence type="ECO:0000313" key="4">
    <source>
        <dbReference type="WBParaSite" id="TTAC_0000672501-mRNA-1"/>
    </source>
</evidence>
<evidence type="ECO:0000313" key="3">
    <source>
        <dbReference type="Proteomes" id="UP000274429"/>
    </source>
</evidence>
<gene>
    <name evidence="2" type="ORF">TTAC_LOCUS6710</name>
</gene>
<sequence>MDMFKDIGFNFDNEVLRAVRFMYSDRRSSSSQNNLRVTKKVNLSSTHSVVRVATRLSNRLLSLYERNLIKRILISMHENVNEVTCRRLLLRLVKAPSVPCTPNCSCCQRITTEGFISPSFSNQKYNGDEDIGYPPMGARWVGSTVSDSRHFALPPENGPCPMEVSDKSLSQSLSLDTSPFSDPCPTPPTSLVEPSVNGHHDRLAADDLISSSSSCNSL</sequence>
<organism evidence="4">
    <name type="scientific">Hydatigena taeniaeformis</name>
    <name type="common">Feline tapeworm</name>
    <name type="synonym">Taenia taeniaeformis</name>
    <dbReference type="NCBI Taxonomy" id="6205"/>
    <lineage>
        <taxon>Eukaryota</taxon>
        <taxon>Metazoa</taxon>
        <taxon>Spiralia</taxon>
        <taxon>Lophotrochozoa</taxon>
        <taxon>Platyhelminthes</taxon>
        <taxon>Cestoda</taxon>
        <taxon>Eucestoda</taxon>
        <taxon>Cyclophyllidea</taxon>
        <taxon>Taeniidae</taxon>
        <taxon>Hydatigera</taxon>
    </lineage>
</organism>
<feature type="region of interest" description="Disordered" evidence="1">
    <location>
        <begin position="162"/>
        <end position="197"/>
    </location>
</feature>
<dbReference type="WBParaSite" id="TTAC_0000672501-mRNA-1">
    <property type="protein sequence ID" value="TTAC_0000672501-mRNA-1"/>
    <property type="gene ID" value="TTAC_0000672501"/>
</dbReference>
<dbReference type="Proteomes" id="UP000274429">
    <property type="component" value="Unassembled WGS sequence"/>
</dbReference>
<keyword evidence="3" id="KW-1185">Reference proteome</keyword>
<dbReference type="EMBL" id="UYWX01020317">
    <property type="protein sequence ID" value="VDM30963.1"/>
    <property type="molecule type" value="Genomic_DNA"/>
</dbReference>
<accession>A0A0R3X0P8</accession>
<evidence type="ECO:0000256" key="1">
    <source>
        <dbReference type="SAM" id="MobiDB-lite"/>
    </source>
</evidence>
<dbReference type="OrthoDB" id="6246228at2759"/>
<dbReference type="AlphaFoldDB" id="A0A0R3X0P8"/>
<evidence type="ECO:0000313" key="2">
    <source>
        <dbReference type="EMBL" id="VDM30963.1"/>
    </source>
</evidence>
<protein>
    <submittedName>
        <fullName evidence="4">BTB/POZ domain-containing protein</fullName>
    </submittedName>
</protein>
<feature type="compositionally biased region" description="Low complexity" evidence="1">
    <location>
        <begin position="167"/>
        <end position="178"/>
    </location>
</feature>
<reference evidence="2 3" key="2">
    <citation type="submission" date="2018-11" db="EMBL/GenBank/DDBJ databases">
        <authorList>
            <consortium name="Pathogen Informatics"/>
        </authorList>
    </citation>
    <scope>NUCLEOTIDE SEQUENCE [LARGE SCALE GENOMIC DNA]</scope>
</reference>
<reference evidence="4" key="1">
    <citation type="submission" date="2017-02" db="UniProtKB">
        <authorList>
            <consortium name="WormBaseParasite"/>
        </authorList>
    </citation>
    <scope>IDENTIFICATION</scope>
</reference>